<comment type="caution">
    <text evidence="10">The sequence shown here is derived from an EMBL/GenBank/DDBJ whole genome shotgun (WGS) entry which is preliminary data.</text>
</comment>
<dbReference type="InterPro" id="IPR029479">
    <property type="entry name" value="Nitroreductase"/>
</dbReference>
<evidence type="ECO:0000256" key="8">
    <source>
        <dbReference type="PIRSR" id="PIRSR000232-1"/>
    </source>
</evidence>
<dbReference type="Gene3D" id="3.40.109.10">
    <property type="entry name" value="NADH Oxidase"/>
    <property type="match status" value="1"/>
</dbReference>
<evidence type="ECO:0000313" key="10">
    <source>
        <dbReference type="EMBL" id="PQA86974.1"/>
    </source>
</evidence>
<comment type="cofactor">
    <cofactor evidence="8">
        <name>FMN</name>
        <dbReference type="ChEBI" id="CHEBI:58210"/>
    </cofactor>
    <text evidence="8">Binds 1 FMN per subunit.</text>
</comment>
<dbReference type="GO" id="GO:0016491">
    <property type="term" value="F:oxidoreductase activity"/>
    <property type="evidence" value="ECO:0007669"/>
    <property type="project" value="UniProtKB-UniRule"/>
</dbReference>
<protein>
    <recommendedName>
        <fullName evidence="7">Putative NAD(P)H nitroreductase</fullName>
        <ecNumber evidence="7">1.-.-.-</ecNumber>
    </recommendedName>
</protein>
<reference evidence="10 11" key="1">
    <citation type="submission" date="2017-12" db="EMBL/GenBank/DDBJ databases">
        <authorList>
            <person name="Hurst M.R.H."/>
        </authorList>
    </citation>
    <scope>NUCLEOTIDE SEQUENCE [LARGE SCALE GENOMIC DNA]</scope>
    <source>
        <strain evidence="10 11">SY-3-19</strain>
    </source>
</reference>
<dbReference type="OrthoDB" id="9804207at2"/>
<evidence type="ECO:0000313" key="11">
    <source>
        <dbReference type="Proteomes" id="UP000239504"/>
    </source>
</evidence>
<evidence type="ECO:0000256" key="3">
    <source>
        <dbReference type="ARBA" id="ARBA00022643"/>
    </source>
</evidence>
<feature type="binding site" evidence="8">
    <location>
        <position position="35"/>
    </location>
    <ligand>
        <name>FMN</name>
        <dbReference type="ChEBI" id="CHEBI:58210"/>
        <note>ligand shared between dimeric partners</note>
    </ligand>
</feature>
<keyword evidence="2 7" id="KW-0285">Flavoprotein</keyword>
<dbReference type="InterPro" id="IPR000415">
    <property type="entry name" value="Nitroreductase-like"/>
</dbReference>
<evidence type="ECO:0000256" key="2">
    <source>
        <dbReference type="ARBA" id="ARBA00022630"/>
    </source>
</evidence>
<dbReference type="PIRSF" id="PIRSF000232">
    <property type="entry name" value="YdjA"/>
    <property type="match status" value="1"/>
</dbReference>
<keyword evidence="11" id="KW-1185">Reference proteome</keyword>
<evidence type="ECO:0000256" key="1">
    <source>
        <dbReference type="ARBA" id="ARBA00007118"/>
    </source>
</evidence>
<feature type="binding site" description="in other chain" evidence="8">
    <location>
        <begin position="133"/>
        <end position="135"/>
    </location>
    <ligand>
        <name>FMN</name>
        <dbReference type="ChEBI" id="CHEBI:58210"/>
        <note>ligand shared between dimeric partners</note>
    </ligand>
</feature>
<evidence type="ECO:0000256" key="6">
    <source>
        <dbReference type="ARBA" id="ARBA00023027"/>
    </source>
</evidence>
<dbReference type="EC" id="1.-.-.-" evidence="7"/>
<dbReference type="SUPFAM" id="SSF55469">
    <property type="entry name" value="FMN-dependent nitroreductase-like"/>
    <property type="match status" value="1"/>
</dbReference>
<name>A0A2S7K385_9PROT</name>
<feature type="binding site" description="in other chain" evidence="8">
    <location>
        <begin position="8"/>
        <end position="10"/>
    </location>
    <ligand>
        <name>FMN</name>
        <dbReference type="ChEBI" id="CHEBI:58210"/>
        <note>ligand shared between dimeric partners</note>
    </ligand>
</feature>
<dbReference type="CDD" id="cd02135">
    <property type="entry name" value="YdjA-like"/>
    <property type="match status" value="1"/>
</dbReference>
<dbReference type="AlphaFoldDB" id="A0A2S7K385"/>
<feature type="binding site" evidence="8">
    <location>
        <position position="39"/>
    </location>
    <ligand>
        <name>FMN</name>
        <dbReference type="ChEBI" id="CHEBI:58210"/>
        <note>ligand shared between dimeric partners</note>
    </ligand>
</feature>
<dbReference type="Pfam" id="PF00881">
    <property type="entry name" value="Nitroreductase"/>
    <property type="match status" value="1"/>
</dbReference>
<evidence type="ECO:0000256" key="4">
    <source>
        <dbReference type="ARBA" id="ARBA00022857"/>
    </source>
</evidence>
<dbReference type="PANTHER" id="PTHR43821:SF1">
    <property type="entry name" value="NAD(P)H NITROREDUCTASE YDJA-RELATED"/>
    <property type="match status" value="1"/>
</dbReference>
<evidence type="ECO:0000256" key="7">
    <source>
        <dbReference type="PIRNR" id="PIRNR000232"/>
    </source>
</evidence>
<evidence type="ECO:0000259" key="9">
    <source>
        <dbReference type="Pfam" id="PF00881"/>
    </source>
</evidence>
<dbReference type="EMBL" id="PJCH01000011">
    <property type="protein sequence ID" value="PQA86974.1"/>
    <property type="molecule type" value="Genomic_DNA"/>
</dbReference>
<keyword evidence="6 7" id="KW-0520">NAD</keyword>
<accession>A0A2S7K385</accession>
<keyword evidence="3 7" id="KW-0288">FMN</keyword>
<dbReference type="RefSeq" id="WP_104831091.1">
    <property type="nucleotide sequence ID" value="NZ_PJCH01000011.1"/>
</dbReference>
<dbReference type="InterPro" id="IPR052530">
    <property type="entry name" value="NAD(P)H_nitroreductase"/>
</dbReference>
<organism evidence="10 11">
    <name type="scientific">Hyphococcus luteus</name>
    <dbReference type="NCBI Taxonomy" id="2058213"/>
    <lineage>
        <taxon>Bacteria</taxon>
        <taxon>Pseudomonadati</taxon>
        <taxon>Pseudomonadota</taxon>
        <taxon>Alphaproteobacteria</taxon>
        <taxon>Parvularculales</taxon>
        <taxon>Parvularculaceae</taxon>
        <taxon>Hyphococcus</taxon>
    </lineage>
</organism>
<feature type="domain" description="Nitroreductase" evidence="9">
    <location>
        <begin position="7"/>
        <end position="163"/>
    </location>
</feature>
<comment type="similarity">
    <text evidence="1 7">Belongs to the nitroreductase family.</text>
</comment>
<dbReference type="PANTHER" id="PTHR43821">
    <property type="entry name" value="NAD(P)H NITROREDUCTASE YDJA-RELATED"/>
    <property type="match status" value="1"/>
</dbReference>
<dbReference type="Proteomes" id="UP000239504">
    <property type="component" value="Unassembled WGS sequence"/>
</dbReference>
<sequence>MLTALRLRRSCPADFLGEPGPDAAALKDILTIAARIPDHRRVVPFRFIVFQGEARARFGRALKQAFLKNEPEADEKKAAYEENRFLRAPVVVAVISKTDPDHRTPEWEQILCAGAACQNMLLAASAHGFAAQWLTEWYAYDEAALAALDLAPGEKIAGFIYIGTAQEAPKERGRPDMTAVISHYEG</sequence>
<dbReference type="InterPro" id="IPR026021">
    <property type="entry name" value="YdjA-like"/>
</dbReference>
<gene>
    <name evidence="10" type="ORF">CW354_15300</name>
</gene>
<evidence type="ECO:0000256" key="5">
    <source>
        <dbReference type="ARBA" id="ARBA00023002"/>
    </source>
</evidence>
<keyword evidence="4 7" id="KW-0521">NADP</keyword>
<proteinExistence type="inferred from homology"/>
<keyword evidence="5 7" id="KW-0560">Oxidoreductase</keyword>